<dbReference type="Pfam" id="PF14329">
    <property type="entry name" value="DUF4386"/>
    <property type="match status" value="1"/>
</dbReference>
<dbReference type="AlphaFoldDB" id="A0A841U566"/>
<evidence type="ECO:0000313" key="3">
    <source>
        <dbReference type="Proteomes" id="UP000553776"/>
    </source>
</evidence>
<feature type="transmembrane region" description="Helical" evidence="1">
    <location>
        <begin position="210"/>
        <end position="235"/>
    </location>
</feature>
<dbReference type="Proteomes" id="UP000553776">
    <property type="component" value="Unassembled WGS sequence"/>
</dbReference>
<feature type="transmembrane region" description="Helical" evidence="1">
    <location>
        <begin position="20"/>
        <end position="41"/>
    </location>
</feature>
<proteinExistence type="predicted"/>
<reference evidence="2 3" key="1">
    <citation type="submission" date="2020-08" db="EMBL/GenBank/DDBJ databases">
        <title>Cohnella phylogeny.</title>
        <authorList>
            <person name="Dunlap C."/>
        </authorList>
    </citation>
    <scope>NUCLEOTIDE SEQUENCE [LARGE SCALE GENOMIC DNA]</scope>
    <source>
        <strain evidence="2 3">DSM 25239</strain>
    </source>
</reference>
<feature type="transmembrane region" description="Helical" evidence="1">
    <location>
        <begin position="154"/>
        <end position="174"/>
    </location>
</feature>
<organism evidence="2 3">
    <name type="scientific">Cohnella xylanilytica</name>
    <dbReference type="NCBI Taxonomy" id="557555"/>
    <lineage>
        <taxon>Bacteria</taxon>
        <taxon>Bacillati</taxon>
        <taxon>Bacillota</taxon>
        <taxon>Bacilli</taxon>
        <taxon>Bacillales</taxon>
        <taxon>Paenibacillaceae</taxon>
        <taxon>Cohnella</taxon>
    </lineage>
</organism>
<evidence type="ECO:0000256" key="1">
    <source>
        <dbReference type="SAM" id="Phobius"/>
    </source>
</evidence>
<gene>
    <name evidence="2" type="ORF">H7B90_26495</name>
</gene>
<accession>A0A841U566</accession>
<dbReference type="EMBL" id="JACJVR010000109">
    <property type="protein sequence ID" value="MBB6694949.1"/>
    <property type="molecule type" value="Genomic_DNA"/>
</dbReference>
<protein>
    <submittedName>
        <fullName evidence="2">DUF4386 domain-containing protein</fullName>
    </submittedName>
</protein>
<feature type="transmembrane region" description="Helical" evidence="1">
    <location>
        <begin position="69"/>
        <end position="90"/>
    </location>
</feature>
<sequence length="244" mass="25690">MLIPVSEDTRTERPERRPAALTAGLALILMAIAAAFSYGYAHGSLVVPGDAGATYRNLSSSGSLFAAELFGWVLILIADVAAAWALYLFFRPVQPRLALLGAWLRLVYAALLGVAVSNLLFVRNLALPSDTAAALGPDSLQALTTLHLDAFESIWSMGLIVFGGHLLIVGWLAWRSSGVLKAIGLSVGLAGIGYLAVHLCSAFLPQHDRLVAALTAGFVVPMTAGELGLAIWMLARGGRPSRTA</sequence>
<dbReference type="InterPro" id="IPR025495">
    <property type="entry name" value="DUF4386"/>
</dbReference>
<keyword evidence="1" id="KW-0812">Transmembrane</keyword>
<keyword evidence="3" id="KW-1185">Reference proteome</keyword>
<comment type="caution">
    <text evidence="2">The sequence shown here is derived from an EMBL/GenBank/DDBJ whole genome shotgun (WGS) entry which is preliminary data.</text>
</comment>
<name>A0A841U566_9BACL</name>
<keyword evidence="1" id="KW-1133">Transmembrane helix</keyword>
<evidence type="ECO:0000313" key="2">
    <source>
        <dbReference type="EMBL" id="MBB6694949.1"/>
    </source>
</evidence>
<keyword evidence="1" id="KW-0472">Membrane</keyword>
<dbReference type="RefSeq" id="WP_185138910.1">
    <property type="nucleotide sequence ID" value="NZ_JACJVR010000109.1"/>
</dbReference>
<feature type="transmembrane region" description="Helical" evidence="1">
    <location>
        <begin position="183"/>
        <end position="204"/>
    </location>
</feature>
<feature type="transmembrane region" description="Helical" evidence="1">
    <location>
        <begin position="102"/>
        <end position="121"/>
    </location>
</feature>